<evidence type="ECO:0000256" key="1">
    <source>
        <dbReference type="SAM" id="SignalP"/>
    </source>
</evidence>
<evidence type="ECO:0000313" key="2">
    <source>
        <dbReference type="EMBL" id="EIC19832.1"/>
    </source>
</evidence>
<sequence length="109" mass="12682">MKKSLYIAFILITSFIFNNQTLADSKDQDCVRTIKKHGFLSRAQFQCGFNDYSNEMLQAAKACSHVLSDELLEQSLKSGMKIFDRNENERGHNELCEDILRDFPNMLRR</sequence>
<feature type="signal peptide" evidence="1">
    <location>
        <begin position="1"/>
        <end position="23"/>
    </location>
</feature>
<keyword evidence="1" id="KW-0732">Signal</keyword>
<evidence type="ECO:0000313" key="3">
    <source>
        <dbReference type="Proteomes" id="UP000002964"/>
    </source>
</evidence>
<name>H8Z7B6_9GAMM</name>
<dbReference type="eggNOG" id="ENOG502ZJYN">
    <property type="taxonomic scope" value="Bacteria"/>
</dbReference>
<keyword evidence="3" id="KW-1185">Reference proteome</keyword>
<dbReference type="EMBL" id="JH603170">
    <property type="protein sequence ID" value="EIC19832.1"/>
    <property type="molecule type" value="Genomic_DNA"/>
</dbReference>
<organism evidence="2 3">
    <name type="scientific">Thiorhodovibrio frisius</name>
    <dbReference type="NCBI Taxonomy" id="631362"/>
    <lineage>
        <taxon>Bacteria</taxon>
        <taxon>Pseudomonadati</taxon>
        <taxon>Pseudomonadota</taxon>
        <taxon>Gammaproteobacteria</taxon>
        <taxon>Chromatiales</taxon>
        <taxon>Chromatiaceae</taxon>
        <taxon>Thiorhodovibrio</taxon>
    </lineage>
</organism>
<dbReference type="Proteomes" id="UP000002964">
    <property type="component" value="Unassembled WGS sequence"/>
</dbReference>
<feature type="chain" id="PRO_5003617319" evidence="1">
    <location>
        <begin position="24"/>
        <end position="109"/>
    </location>
</feature>
<dbReference type="RefSeq" id="WP_009150235.1">
    <property type="nucleotide sequence ID" value="NZ_CP121471.1"/>
</dbReference>
<accession>H8Z7B6</accession>
<proteinExistence type="predicted"/>
<dbReference type="OrthoDB" id="6703167at2"/>
<reference evidence="2 3" key="2">
    <citation type="submission" date="2011-11" db="EMBL/GenBank/DDBJ databases">
        <authorList>
            <consortium name="US DOE Joint Genome Institute"/>
            <person name="Lucas S."/>
            <person name="Han J."/>
            <person name="Lapidus A."/>
            <person name="Cheng J.-F."/>
            <person name="Goodwin L."/>
            <person name="Pitluck S."/>
            <person name="Peters L."/>
            <person name="Ovchinnikova G."/>
            <person name="Zhang X."/>
            <person name="Detter J.C."/>
            <person name="Han C."/>
            <person name="Tapia R."/>
            <person name="Land M."/>
            <person name="Hauser L."/>
            <person name="Kyrpides N."/>
            <person name="Ivanova N."/>
            <person name="Pagani I."/>
            <person name="Vogl K."/>
            <person name="Liu Z."/>
            <person name="Overmann J."/>
            <person name="Frigaard N.-U."/>
            <person name="Bryant D."/>
            <person name="Woyke T."/>
        </authorList>
    </citation>
    <scope>NUCLEOTIDE SEQUENCE [LARGE SCALE GENOMIC DNA]</scope>
    <source>
        <strain evidence="2 3">970</strain>
    </source>
</reference>
<reference evidence="3" key="1">
    <citation type="submission" date="2011-06" db="EMBL/GenBank/DDBJ databases">
        <authorList>
            <consortium name="US DOE Joint Genome Institute (JGI-PGF)"/>
            <person name="Lucas S."/>
            <person name="Han J."/>
            <person name="Lapidus A."/>
            <person name="Cheng J.-F."/>
            <person name="Goodwin L."/>
            <person name="Pitluck S."/>
            <person name="Peters L."/>
            <person name="Land M.L."/>
            <person name="Hauser L."/>
            <person name="Vogl K."/>
            <person name="Liu Z."/>
            <person name="Overmann J."/>
            <person name="Frigaard N.-U."/>
            <person name="Bryant D.A."/>
            <person name="Woyke T.J."/>
        </authorList>
    </citation>
    <scope>NUCLEOTIDE SEQUENCE [LARGE SCALE GENOMIC DNA]</scope>
    <source>
        <strain evidence="3">970</strain>
    </source>
</reference>
<gene>
    <name evidence="2" type="ORF">Thi970DRAFT_03436</name>
</gene>
<dbReference type="AlphaFoldDB" id="H8Z7B6"/>
<protein>
    <submittedName>
        <fullName evidence="2">Uncharacterized protein</fullName>
    </submittedName>
</protein>
<dbReference type="HOGENOM" id="CLU_2091475_0_0_6"/>